<dbReference type="STRING" id="371602.SAMN04487984_0545"/>
<dbReference type="InterPro" id="IPR028082">
    <property type="entry name" value="Peripla_BP_I"/>
</dbReference>
<dbReference type="PANTHER" id="PTHR35271:SF1">
    <property type="entry name" value="ABC TRANSPORTER, SUBSTRATE-BINDING LIPOPROTEIN"/>
    <property type="match status" value="1"/>
</dbReference>
<accession>A0A1W1YBR1</accession>
<sequence length="344" mass="36987">MKKWTTLGYLLTICLFAIFLGMPKILVSRDTQIATEDYHVKAVNETIHIGLLQFIAHPALDDIRQGIYDGLGERGYVDDENIKIDYQNGQGDQSNLKMLAEDMMNANNQLLVGLATPAAQALNQASNNRLPLVMAGVTDPVDAGLVKSLDQPGRNVSGTSDLSPVSEQLDLIQKILPDIKTLGILYNSSETNAEVSVRAVKAEAEKRGITIKEATISQTNDLAQVGEKLAANVEAIYVPNDNTIASAMPTLIGITDEKQVPVFPAVDTMVSAGGLATVGVNQYQIGRDTANIIADAIEGADLSQYAIVNTEKTDMIINPNQAERLNLDLPKEVSENAKTVEGGN</sequence>
<evidence type="ECO:0000313" key="1">
    <source>
        <dbReference type="EMBL" id="SMC33585.1"/>
    </source>
</evidence>
<gene>
    <name evidence="1" type="ORF">SAMN04487984_0545</name>
</gene>
<dbReference type="SUPFAM" id="SSF53822">
    <property type="entry name" value="Periplasmic binding protein-like I"/>
    <property type="match status" value="1"/>
</dbReference>
<dbReference type="InterPro" id="IPR047776">
    <property type="entry name" value="ABC_SBP_TrpX-like"/>
</dbReference>
<dbReference type="CDD" id="cd06325">
    <property type="entry name" value="PBP1_ABC_unchar_transporter"/>
    <property type="match status" value="1"/>
</dbReference>
<dbReference type="Gene3D" id="3.40.50.2300">
    <property type="match status" value="2"/>
</dbReference>
<reference evidence="2" key="1">
    <citation type="submission" date="2017-04" db="EMBL/GenBank/DDBJ databases">
        <authorList>
            <person name="Varghese N."/>
            <person name="Submissions S."/>
        </authorList>
    </citation>
    <scope>NUCLEOTIDE SEQUENCE [LARGE SCALE GENOMIC DNA]</scope>
    <source>
        <strain evidence="2">DSM 21500</strain>
    </source>
</reference>
<protein>
    <submittedName>
        <fullName evidence="1">Putative ABC transport system substrate-binding protein</fullName>
    </submittedName>
</protein>
<dbReference type="Pfam" id="PF04392">
    <property type="entry name" value="ABC_sub_bind"/>
    <property type="match status" value="1"/>
</dbReference>
<dbReference type="AlphaFoldDB" id="A0A1W1YBR1"/>
<dbReference type="NCBIfam" id="NF041285">
    <property type="entry name" value="ABC_SBP_TrpX"/>
    <property type="match status" value="1"/>
</dbReference>
<name>A0A1W1YBR1_9LACT</name>
<dbReference type="RefSeq" id="WP_084098270.1">
    <property type="nucleotide sequence ID" value="NZ_FWXK01000002.1"/>
</dbReference>
<organism evidence="1 2">
    <name type="scientific">Aerococcus suis</name>
    <dbReference type="NCBI Taxonomy" id="371602"/>
    <lineage>
        <taxon>Bacteria</taxon>
        <taxon>Bacillati</taxon>
        <taxon>Bacillota</taxon>
        <taxon>Bacilli</taxon>
        <taxon>Lactobacillales</taxon>
        <taxon>Aerococcaceae</taxon>
        <taxon>Aerococcus</taxon>
    </lineage>
</organism>
<dbReference type="InterPro" id="IPR007487">
    <property type="entry name" value="ABC_transpt-TYRBP-like"/>
</dbReference>
<dbReference type="PANTHER" id="PTHR35271">
    <property type="entry name" value="ABC TRANSPORTER, SUBSTRATE-BINDING LIPOPROTEIN-RELATED"/>
    <property type="match status" value="1"/>
</dbReference>
<dbReference type="EMBL" id="FWXK01000002">
    <property type="protein sequence ID" value="SMC33585.1"/>
    <property type="molecule type" value="Genomic_DNA"/>
</dbReference>
<dbReference type="Proteomes" id="UP000243884">
    <property type="component" value="Unassembled WGS sequence"/>
</dbReference>
<dbReference type="OrthoDB" id="9776955at2"/>
<evidence type="ECO:0000313" key="2">
    <source>
        <dbReference type="Proteomes" id="UP000243884"/>
    </source>
</evidence>
<keyword evidence="2" id="KW-1185">Reference proteome</keyword>
<proteinExistence type="predicted"/>